<dbReference type="PROSITE" id="PS51779">
    <property type="entry name" value="POTRA"/>
    <property type="match status" value="3"/>
</dbReference>
<sequence length="742" mass="81934">MKKIIALSLVTGSLLLAQKVTQVKFDGLVHLSPSVAKEVADINVGDDLNPLKINNSVKKLFAQGYFKDVYVENRGGGRLVYHVKEKSAITNIKVEGYGNGDDAVKTLATLGLKRGDFYNKRTIEKAKKALIKRIEAEGYYDTVVEVKETPISDGVALTFNVNKGEKINIKKVNFTGNKALSSSDISKKLVNKESEALGWLPWRNAGNANVGQLSYDAYRARDAYLEKGYLDATVSKPIMKVDFGTYDAEVNYVINEGVQYKVSSVTVANNVRGLKINRDELKLKKGRVFNISKMRKDIKYIQEEVGNLGYANAQISPTFEKNTEQKKVRVVYQIHTGEKVKINDVIISGNSTTKDSVVRRYVYLAPGDTYSSRDLKDSKSALGRTGFFEKVEIVPERVSADKINLHVKVKETATGSITAGGGYGSYEGFMLNASVSDKNIFGSGINASLGFDVSEVSTNYNLSFRNPRVFDSEYSVGFSLYKRDYDYVDYTQKQLGGSVAVGKQFTRSFYASLGYAYTDTDFNQANNTLSQNGSANTASIFTGTYIKSSALLGFKFDNTDDYYTPREGFLAGLNIEFAGLGGDAEFTKYKGKFGVYYGFDDIIDYDLILRYKARLSVITDNGYVPLAEKLFMGGIGSIRGYNAYSLSPRDAENRRTGGLKSFSTSIEASIPLSESAKMRLTGFYDFGMIGQDTFDEIKRSSAGIVIEWQSGFGPINLVFAKALDDEIGDSTSTFEFSMGSKF</sequence>
<dbReference type="NCBIfam" id="TIGR03303">
    <property type="entry name" value="OM_YaeT"/>
    <property type="match status" value="1"/>
</dbReference>
<dbReference type="PIRSF" id="PIRSF006076">
    <property type="entry name" value="OM_assembly_OMP85"/>
    <property type="match status" value="1"/>
</dbReference>
<keyword evidence="2" id="KW-1134">Transmembrane beta strand</keyword>
<evidence type="ECO:0000256" key="1">
    <source>
        <dbReference type="ARBA" id="ARBA00004370"/>
    </source>
</evidence>
<keyword evidence="7" id="KW-0998">Cell outer membrane</keyword>
<evidence type="ECO:0000256" key="3">
    <source>
        <dbReference type="ARBA" id="ARBA00022692"/>
    </source>
</evidence>
<evidence type="ECO:0000256" key="7">
    <source>
        <dbReference type="ARBA" id="ARBA00023237"/>
    </source>
</evidence>
<feature type="domain" description="POTRA" evidence="8">
    <location>
        <begin position="18"/>
        <end position="86"/>
    </location>
</feature>
<gene>
    <name evidence="9" type="ORF">MNB_SV-15-217</name>
</gene>
<comment type="subcellular location">
    <subcellularLocation>
        <location evidence="1">Membrane</location>
    </subcellularLocation>
</comment>
<evidence type="ECO:0000256" key="6">
    <source>
        <dbReference type="ARBA" id="ARBA00023136"/>
    </source>
</evidence>
<dbReference type="PANTHER" id="PTHR12815">
    <property type="entry name" value="SORTING AND ASSEMBLY MACHINERY SAMM50 PROTEIN FAMILY MEMBER"/>
    <property type="match status" value="1"/>
</dbReference>
<evidence type="ECO:0000256" key="4">
    <source>
        <dbReference type="ARBA" id="ARBA00022729"/>
    </source>
</evidence>
<dbReference type="InterPro" id="IPR023707">
    <property type="entry name" value="OM_assembly_BamA"/>
</dbReference>
<dbReference type="InterPro" id="IPR000184">
    <property type="entry name" value="Bac_surfAg_D15"/>
</dbReference>
<evidence type="ECO:0000256" key="5">
    <source>
        <dbReference type="ARBA" id="ARBA00022737"/>
    </source>
</evidence>
<reference evidence="9" key="1">
    <citation type="submission" date="2016-10" db="EMBL/GenBank/DDBJ databases">
        <authorList>
            <person name="de Groot N.N."/>
        </authorList>
    </citation>
    <scope>NUCLEOTIDE SEQUENCE</scope>
</reference>
<dbReference type="Pfam" id="PF01103">
    <property type="entry name" value="Omp85"/>
    <property type="match status" value="1"/>
</dbReference>
<keyword evidence="5" id="KW-0677">Repeat</keyword>
<dbReference type="InterPro" id="IPR039910">
    <property type="entry name" value="D15-like"/>
</dbReference>
<name>A0A1W1EJL9_9ZZZZ</name>
<dbReference type="InterPro" id="IPR034746">
    <property type="entry name" value="POTRA"/>
</dbReference>
<feature type="domain" description="POTRA" evidence="8">
    <location>
        <begin position="340"/>
        <end position="412"/>
    </location>
</feature>
<proteinExistence type="predicted"/>
<dbReference type="Gene3D" id="2.40.160.50">
    <property type="entry name" value="membrane protein fhac: a member of the omp85/tpsb transporter family"/>
    <property type="match status" value="1"/>
</dbReference>
<protein>
    <submittedName>
        <fullName evidence="9">Outer membrane protein assembly factor YaeT</fullName>
    </submittedName>
</protein>
<dbReference type="Gene3D" id="3.10.20.310">
    <property type="entry name" value="membrane protein fhac"/>
    <property type="match status" value="5"/>
</dbReference>
<dbReference type="GO" id="GO:0071709">
    <property type="term" value="P:membrane assembly"/>
    <property type="evidence" value="ECO:0007669"/>
    <property type="project" value="InterPro"/>
</dbReference>
<organism evidence="9">
    <name type="scientific">hydrothermal vent metagenome</name>
    <dbReference type="NCBI Taxonomy" id="652676"/>
    <lineage>
        <taxon>unclassified sequences</taxon>
        <taxon>metagenomes</taxon>
        <taxon>ecological metagenomes</taxon>
    </lineage>
</organism>
<feature type="domain" description="POTRA" evidence="8">
    <location>
        <begin position="87"/>
        <end position="164"/>
    </location>
</feature>
<evidence type="ECO:0000259" key="8">
    <source>
        <dbReference type="PROSITE" id="PS51779"/>
    </source>
</evidence>
<dbReference type="InterPro" id="IPR010827">
    <property type="entry name" value="BamA/TamA_POTRA"/>
</dbReference>
<keyword evidence="4" id="KW-0732">Signal</keyword>
<accession>A0A1W1EJL9</accession>
<dbReference type="AlphaFoldDB" id="A0A1W1EJL9"/>
<evidence type="ECO:0000256" key="2">
    <source>
        <dbReference type="ARBA" id="ARBA00022452"/>
    </source>
</evidence>
<keyword evidence="6" id="KW-0472">Membrane</keyword>
<dbReference type="GO" id="GO:0019867">
    <property type="term" value="C:outer membrane"/>
    <property type="evidence" value="ECO:0007669"/>
    <property type="project" value="InterPro"/>
</dbReference>
<keyword evidence="3" id="KW-0812">Transmembrane</keyword>
<dbReference type="EMBL" id="FRYL01000025">
    <property type="protein sequence ID" value="SHO81060.1"/>
    <property type="molecule type" value="Genomic_DNA"/>
</dbReference>
<evidence type="ECO:0000313" key="9">
    <source>
        <dbReference type="EMBL" id="SHO81060.1"/>
    </source>
</evidence>
<dbReference type="Pfam" id="PF07244">
    <property type="entry name" value="POTRA"/>
    <property type="match status" value="5"/>
</dbReference>
<dbReference type="PANTHER" id="PTHR12815:SF23">
    <property type="entry name" value="OUTER MEMBRANE PROTEIN ASSEMBLY FACTOR BAMA"/>
    <property type="match status" value="1"/>
</dbReference>